<reference evidence="1" key="2">
    <citation type="journal article" date="2015" name="Data Brief">
        <title>Shoot transcriptome of the giant reed, Arundo donax.</title>
        <authorList>
            <person name="Barrero R.A."/>
            <person name="Guerrero F.D."/>
            <person name="Moolhuijzen P."/>
            <person name="Goolsby J.A."/>
            <person name="Tidwell J."/>
            <person name="Bellgard S.E."/>
            <person name="Bellgard M.I."/>
        </authorList>
    </citation>
    <scope>NUCLEOTIDE SEQUENCE</scope>
    <source>
        <tissue evidence="1">Shoot tissue taken approximately 20 cm above the soil surface</tissue>
    </source>
</reference>
<organism evidence="1">
    <name type="scientific">Arundo donax</name>
    <name type="common">Giant reed</name>
    <name type="synonym">Donax arundinaceus</name>
    <dbReference type="NCBI Taxonomy" id="35708"/>
    <lineage>
        <taxon>Eukaryota</taxon>
        <taxon>Viridiplantae</taxon>
        <taxon>Streptophyta</taxon>
        <taxon>Embryophyta</taxon>
        <taxon>Tracheophyta</taxon>
        <taxon>Spermatophyta</taxon>
        <taxon>Magnoliopsida</taxon>
        <taxon>Liliopsida</taxon>
        <taxon>Poales</taxon>
        <taxon>Poaceae</taxon>
        <taxon>PACMAD clade</taxon>
        <taxon>Arundinoideae</taxon>
        <taxon>Arundineae</taxon>
        <taxon>Arundo</taxon>
    </lineage>
</organism>
<dbReference type="EMBL" id="GBRH01279854">
    <property type="protein sequence ID" value="JAD18041.1"/>
    <property type="molecule type" value="Transcribed_RNA"/>
</dbReference>
<reference evidence="1" key="1">
    <citation type="submission" date="2014-09" db="EMBL/GenBank/DDBJ databases">
        <authorList>
            <person name="Magalhaes I.L.F."/>
            <person name="Oliveira U."/>
            <person name="Santos F.R."/>
            <person name="Vidigal T.H.D.A."/>
            <person name="Brescovit A.D."/>
            <person name="Santos A.J."/>
        </authorList>
    </citation>
    <scope>NUCLEOTIDE SEQUENCE</scope>
    <source>
        <tissue evidence="1">Shoot tissue taken approximately 20 cm above the soil surface</tissue>
    </source>
</reference>
<name>A0A0A8XW03_ARUDO</name>
<protein>
    <submittedName>
        <fullName evidence="1">Uncharacterized protein</fullName>
    </submittedName>
</protein>
<accession>A0A0A8XW03</accession>
<proteinExistence type="predicted"/>
<sequence>MPPPSGTKWGLSSLQKTVLTRLRNYANSKLHVVF</sequence>
<evidence type="ECO:0000313" key="1">
    <source>
        <dbReference type="EMBL" id="JAD18041.1"/>
    </source>
</evidence>
<dbReference type="AlphaFoldDB" id="A0A0A8XW03"/>